<evidence type="ECO:0000256" key="1">
    <source>
        <dbReference type="ARBA" id="ARBA00001823"/>
    </source>
</evidence>
<comment type="caution">
    <text evidence="10">The sequence shown here is derived from an EMBL/GenBank/DDBJ whole genome shotgun (WGS) entry which is preliminary data.</text>
</comment>
<keyword evidence="6" id="KW-0597">Phosphoprotein</keyword>
<evidence type="ECO:0000256" key="4">
    <source>
        <dbReference type="ARBA" id="ARBA00022741"/>
    </source>
</evidence>
<dbReference type="InterPro" id="IPR050512">
    <property type="entry name" value="Sulf_AdTrans/APS_kinase"/>
</dbReference>
<evidence type="ECO:0000256" key="2">
    <source>
        <dbReference type="ARBA" id="ARBA00012121"/>
    </source>
</evidence>
<dbReference type="NCBIfam" id="TIGR00455">
    <property type="entry name" value="apsK"/>
    <property type="match status" value="1"/>
</dbReference>
<dbReference type="PANTHER" id="PTHR42700">
    <property type="entry name" value="SULFATE ADENYLYLTRANSFERASE"/>
    <property type="match status" value="1"/>
</dbReference>
<proteinExistence type="inferred from homology"/>
<accession>A0A4R2NTA5</accession>
<evidence type="ECO:0000256" key="6">
    <source>
        <dbReference type="HAMAP-Rule" id="MF_00065"/>
    </source>
</evidence>
<dbReference type="GO" id="GO:0004781">
    <property type="term" value="F:sulfate adenylyltransferase (ATP) activity"/>
    <property type="evidence" value="ECO:0007669"/>
    <property type="project" value="TreeGrafter"/>
</dbReference>
<feature type="transmembrane region" description="Helical" evidence="8">
    <location>
        <begin position="73"/>
        <end position="92"/>
    </location>
</feature>
<dbReference type="OrthoDB" id="9804504at2"/>
<name>A0A4R2NTA5_9FLAO</name>
<dbReference type="GO" id="GO:0005737">
    <property type="term" value="C:cytoplasm"/>
    <property type="evidence" value="ECO:0007669"/>
    <property type="project" value="TreeGrafter"/>
</dbReference>
<dbReference type="Gene3D" id="3.40.50.300">
    <property type="entry name" value="P-loop containing nucleotide triphosphate hydrolases"/>
    <property type="match status" value="1"/>
</dbReference>
<evidence type="ECO:0000256" key="8">
    <source>
        <dbReference type="SAM" id="Phobius"/>
    </source>
</evidence>
<dbReference type="NCBIfam" id="NF003013">
    <property type="entry name" value="PRK03846.1"/>
    <property type="match status" value="1"/>
</dbReference>
<feature type="binding site" evidence="6">
    <location>
        <begin position="16"/>
        <end position="23"/>
    </location>
    <ligand>
        <name>ATP</name>
        <dbReference type="ChEBI" id="CHEBI:30616"/>
    </ligand>
</feature>
<keyword evidence="4 6" id="KW-0547">Nucleotide-binding</keyword>
<dbReference type="PANTHER" id="PTHR42700:SF1">
    <property type="entry name" value="SULFATE ADENYLYLTRANSFERASE"/>
    <property type="match status" value="1"/>
</dbReference>
<evidence type="ECO:0000256" key="7">
    <source>
        <dbReference type="RuleBase" id="RU004347"/>
    </source>
</evidence>
<keyword evidence="5 6" id="KW-0067">ATP-binding</keyword>
<dbReference type="GO" id="GO:0070814">
    <property type="term" value="P:hydrogen sulfide biosynthetic process"/>
    <property type="evidence" value="ECO:0007669"/>
    <property type="project" value="UniProtKB-UniRule"/>
</dbReference>
<evidence type="ECO:0000256" key="3">
    <source>
        <dbReference type="ARBA" id="ARBA00022679"/>
    </source>
</evidence>
<dbReference type="GO" id="GO:0019379">
    <property type="term" value="P:sulfate assimilation, phosphoadenylyl sulfate reduction by phosphoadenylyl-sulfate reductase (thioredoxin)"/>
    <property type="evidence" value="ECO:0007669"/>
    <property type="project" value="TreeGrafter"/>
</dbReference>
<keyword evidence="8" id="KW-1133">Transmembrane helix</keyword>
<dbReference type="EMBL" id="SLXM01000005">
    <property type="protein sequence ID" value="TCP24625.1"/>
    <property type="molecule type" value="Genomic_DNA"/>
</dbReference>
<dbReference type="GO" id="GO:0005524">
    <property type="term" value="F:ATP binding"/>
    <property type="evidence" value="ECO:0007669"/>
    <property type="project" value="UniProtKB-UniRule"/>
</dbReference>
<comment type="similarity">
    <text evidence="6 7">Belongs to the APS kinase family.</text>
</comment>
<feature type="domain" description="APS kinase" evidence="9">
    <location>
        <begin position="9"/>
        <end position="157"/>
    </location>
</feature>
<evidence type="ECO:0000256" key="5">
    <source>
        <dbReference type="ARBA" id="ARBA00022840"/>
    </source>
</evidence>
<comment type="caution">
    <text evidence="6">Lacks conserved residue(s) required for the propagation of feature annotation.</text>
</comment>
<dbReference type="Proteomes" id="UP000294564">
    <property type="component" value="Unassembled WGS sequence"/>
</dbReference>
<protein>
    <recommendedName>
        <fullName evidence="2 6">Adenylyl-sulfate kinase</fullName>
        <ecNumber evidence="2 6">2.7.1.25</ecNumber>
    </recommendedName>
    <alternativeName>
        <fullName evidence="6">APS kinase</fullName>
    </alternativeName>
    <alternativeName>
        <fullName evidence="6">ATP adenosine-5'-phosphosulfate 3'-phosphotransferase</fullName>
    </alternativeName>
    <alternativeName>
        <fullName evidence="6">Adenosine-5'-phosphosulfate kinase</fullName>
    </alternativeName>
</protein>
<dbReference type="InterPro" id="IPR059117">
    <property type="entry name" value="APS_kinase_dom"/>
</dbReference>
<comment type="catalytic activity">
    <reaction evidence="1 6 7">
        <text>adenosine 5'-phosphosulfate + ATP = 3'-phosphoadenylyl sulfate + ADP + H(+)</text>
        <dbReference type="Rhea" id="RHEA:24152"/>
        <dbReference type="ChEBI" id="CHEBI:15378"/>
        <dbReference type="ChEBI" id="CHEBI:30616"/>
        <dbReference type="ChEBI" id="CHEBI:58243"/>
        <dbReference type="ChEBI" id="CHEBI:58339"/>
        <dbReference type="ChEBI" id="CHEBI:456216"/>
        <dbReference type="EC" id="2.7.1.25"/>
    </reaction>
</comment>
<comment type="pathway">
    <text evidence="6 7">Sulfur metabolism; hydrogen sulfide biosynthesis; sulfite from sulfate: step 2/3.</text>
</comment>
<dbReference type="InterPro" id="IPR002891">
    <property type="entry name" value="APS"/>
</dbReference>
<dbReference type="CDD" id="cd02027">
    <property type="entry name" value="APSK"/>
    <property type="match status" value="1"/>
</dbReference>
<dbReference type="AlphaFoldDB" id="A0A4R2NTA5"/>
<gene>
    <name evidence="6" type="primary">cysC</name>
    <name evidence="10" type="ORF">EV195_10556</name>
</gene>
<dbReference type="UniPathway" id="UPA00140">
    <property type="reaction ID" value="UER00205"/>
</dbReference>
<keyword evidence="11" id="KW-1185">Reference proteome</keyword>
<keyword evidence="8" id="KW-0812">Transmembrane</keyword>
<comment type="function">
    <text evidence="6 7">Catalyzes the synthesis of activated sulfate.</text>
</comment>
<evidence type="ECO:0000259" key="9">
    <source>
        <dbReference type="Pfam" id="PF01583"/>
    </source>
</evidence>
<dbReference type="RefSeq" id="WP_132794684.1">
    <property type="nucleotide sequence ID" value="NZ_SLXM01000005.1"/>
</dbReference>
<evidence type="ECO:0000313" key="10">
    <source>
        <dbReference type="EMBL" id="TCP24625.1"/>
    </source>
</evidence>
<dbReference type="SUPFAM" id="SSF52540">
    <property type="entry name" value="P-loop containing nucleoside triphosphate hydrolases"/>
    <property type="match status" value="1"/>
</dbReference>
<dbReference type="InterPro" id="IPR027417">
    <property type="entry name" value="P-loop_NTPase"/>
</dbReference>
<organism evidence="10 11">
    <name type="scientific">Tenacibaculum skagerrakense</name>
    <dbReference type="NCBI Taxonomy" id="186571"/>
    <lineage>
        <taxon>Bacteria</taxon>
        <taxon>Pseudomonadati</taxon>
        <taxon>Bacteroidota</taxon>
        <taxon>Flavobacteriia</taxon>
        <taxon>Flavobacteriales</taxon>
        <taxon>Flavobacteriaceae</taxon>
        <taxon>Tenacibaculum</taxon>
    </lineage>
</organism>
<sequence length="180" mass="20352">MHQNKSYHPFLILFTGLSGAGKSTIANALQSKLETDGFSSYLLDGDILRKGINKDLSFSPEDRKENLRRMAEIASLFLDAGFIVLSAFITPYKESRNVIKEIVGKENYLEIFVNTSLDTCIKRDVKGLYEKAKKGEIKNMTGIDAPYEVPENPFLEIKEENPLEQTIELIYTAIQNKLKV</sequence>
<dbReference type="HAMAP" id="MF_00065">
    <property type="entry name" value="Adenylyl_sulf_kinase"/>
    <property type="match status" value="1"/>
</dbReference>
<keyword evidence="8" id="KW-0472">Membrane</keyword>
<reference evidence="10 11" key="1">
    <citation type="submission" date="2019-03" db="EMBL/GenBank/DDBJ databases">
        <title>Genomic Encyclopedia of Type Strains, Phase IV (KMG-IV): sequencing the most valuable type-strain genomes for metagenomic binning, comparative biology and taxonomic classification.</title>
        <authorList>
            <person name="Goeker M."/>
        </authorList>
    </citation>
    <scope>NUCLEOTIDE SEQUENCE [LARGE SCALE GENOMIC DNA]</scope>
    <source>
        <strain evidence="10 11">DSM 14836</strain>
    </source>
</reference>
<keyword evidence="3 6" id="KW-0808">Transferase</keyword>
<dbReference type="Pfam" id="PF01583">
    <property type="entry name" value="APS_kinase"/>
    <property type="match status" value="1"/>
</dbReference>
<evidence type="ECO:0000313" key="11">
    <source>
        <dbReference type="Proteomes" id="UP000294564"/>
    </source>
</evidence>
<keyword evidence="6 7" id="KW-0418">Kinase</keyword>
<dbReference type="GO" id="GO:0004020">
    <property type="term" value="F:adenylylsulfate kinase activity"/>
    <property type="evidence" value="ECO:0007669"/>
    <property type="project" value="UniProtKB-UniRule"/>
</dbReference>
<dbReference type="EC" id="2.7.1.25" evidence="2 6"/>
<dbReference type="GO" id="GO:0010134">
    <property type="term" value="P:sulfate assimilation via adenylyl sulfate reduction"/>
    <property type="evidence" value="ECO:0007669"/>
    <property type="project" value="TreeGrafter"/>
</dbReference>